<evidence type="ECO:0000313" key="3">
    <source>
        <dbReference type="Proteomes" id="UP001139522"/>
    </source>
</evidence>
<dbReference type="EMBL" id="JAMZEG020000003">
    <property type="protein sequence ID" value="MDE8603918.1"/>
    <property type="molecule type" value="Genomic_DNA"/>
</dbReference>
<gene>
    <name evidence="2" type="ORF">M3I01_013525</name>
</gene>
<keyword evidence="3" id="KW-1185">Reference proteome</keyword>
<reference evidence="2" key="1">
    <citation type="submission" date="2023-01" db="EMBL/GenBank/DDBJ databases">
        <title>Psychroserpens sp. MSW6 and Marinomonas sp. RSW2, isolated from seawater.</title>
        <authorList>
            <person name="Kristyanto S."/>
            <person name="Jung J."/>
            <person name="Kim J.M."/>
            <person name="Jeon C.O."/>
        </authorList>
    </citation>
    <scope>NUCLEOTIDE SEQUENCE</scope>
    <source>
        <strain evidence="2">RSW2</strain>
    </source>
</reference>
<feature type="region of interest" description="Disordered" evidence="1">
    <location>
        <begin position="1"/>
        <end position="41"/>
    </location>
</feature>
<dbReference type="RefSeq" id="WP_255896412.1">
    <property type="nucleotide sequence ID" value="NZ_JAMZEG020000003.1"/>
</dbReference>
<dbReference type="Proteomes" id="UP001139522">
    <property type="component" value="Unassembled WGS sequence"/>
</dbReference>
<comment type="caution">
    <text evidence="2">The sequence shown here is derived from an EMBL/GenBank/DDBJ whole genome shotgun (WGS) entry which is preliminary data.</text>
</comment>
<evidence type="ECO:0000313" key="2">
    <source>
        <dbReference type="EMBL" id="MDE8603918.1"/>
    </source>
</evidence>
<feature type="compositionally biased region" description="Basic and acidic residues" evidence="1">
    <location>
        <begin position="1"/>
        <end position="40"/>
    </location>
</feature>
<name>A0ABT5WGI9_9GAMM</name>
<evidence type="ECO:0000256" key="1">
    <source>
        <dbReference type="SAM" id="MobiDB-lite"/>
    </source>
</evidence>
<protein>
    <submittedName>
        <fullName evidence="2">Uncharacterized protein</fullName>
    </submittedName>
</protein>
<accession>A0ABT5WGI9</accession>
<organism evidence="2 3">
    <name type="scientific">Marinomonas maritima</name>
    <dbReference type="NCBI Taxonomy" id="2940935"/>
    <lineage>
        <taxon>Bacteria</taxon>
        <taxon>Pseudomonadati</taxon>
        <taxon>Pseudomonadota</taxon>
        <taxon>Gammaproteobacteria</taxon>
        <taxon>Oceanospirillales</taxon>
        <taxon>Oceanospirillaceae</taxon>
        <taxon>Marinomonas</taxon>
    </lineage>
</organism>
<proteinExistence type="predicted"/>
<sequence>MKNNDQAKADKKRQQDKERQRAKRQRDAEKNSELGIHEYRVPLSQTESETLAELCAYRGGAEPYAAAEFIATLIRREKKRVDEEKKHLGQCDFCGEPLPMGCKNGLGIPKLKGVAECWYTREEKKLRL</sequence>